<reference evidence="5" key="1">
    <citation type="submission" date="2023-01" db="EMBL/GenBank/DDBJ databases">
        <title>Comparative genomic analysis of cold water coral derived Sulfitobacter faviae: insights into their metabolism and habitat adaptation.</title>
        <authorList>
            <person name="Guo Y."/>
            <person name="Lin S."/>
            <person name="Huang Z."/>
            <person name="Tang K."/>
            <person name="Wang X."/>
        </authorList>
    </citation>
    <scope>NUCLEOTIDE SEQUENCE</scope>
    <source>
        <strain evidence="5">SCSIO W_1865</strain>
    </source>
</reference>
<dbReference type="InterPro" id="IPR041698">
    <property type="entry name" value="Methyltransf_25"/>
</dbReference>
<evidence type="ECO:0000256" key="2">
    <source>
        <dbReference type="ARBA" id="ARBA00022679"/>
    </source>
</evidence>
<dbReference type="CDD" id="cd02440">
    <property type="entry name" value="AdoMet_MTases"/>
    <property type="match status" value="1"/>
</dbReference>
<sequence length="281" mass="29428">MTASDNSDQVEFWSASAGQRWAARQAELDILMQPVLDGVLARAELAPGLRVLDIGCGAGAGCLAAAEAVGDAGAVLGVDVSAPLLDLARQRAAALPRVAFHHGDATTLALSPPYDRLISRFGVMFFADPVLSFTRMAAQLSPGAKLSFAAWGQIPENPFFTLPARAARATIGAMPKSDPDGPGPFAFRDPERVVSILAEAGFVDIACKVTRLDLTPAGTVDDLVQQMCDIGPASGAINHFEAGPAQVAELRQTIAEALRPYAKDGPLRLPAEINFVTATKP</sequence>
<dbReference type="InterPro" id="IPR029063">
    <property type="entry name" value="SAM-dependent_MTases_sf"/>
</dbReference>
<dbReference type="Pfam" id="PF13649">
    <property type="entry name" value="Methyltransf_25"/>
    <property type="match status" value="1"/>
</dbReference>
<name>A0AAX3LL96_9RHOB</name>
<dbReference type="RefSeq" id="WP_271687349.1">
    <property type="nucleotide sequence ID" value="NZ_CP116423.1"/>
</dbReference>
<dbReference type="GO" id="GO:0032259">
    <property type="term" value="P:methylation"/>
    <property type="evidence" value="ECO:0007669"/>
    <property type="project" value="UniProtKB-KW"/>
</dbReference>
<protein>
    <submittedName>
        <fullName evidence="5">Methyltransferase domain-containing protein</fullName>
    </submittedName>
</protein>
<accession>A0AAX3LL96</accession>
<keyword evidence="2" id="KW-0808">Transferase</keyword>
<evidence type="ECO:0000256" key="3">
    <source>
        <dbReference type="ARBA" id="ARBA00022691"/>
    </source>
</evidence>
<dbReference type="PANTHER" id="PTHR43464:SF19">
    <property type="entry name" value="UBIQUINONE BIOSYNTHESIS O-METHYLTRANSFERASE, MITOCHONDRIAL"/>
    <property type="match status" value="1"/>
</dbReference>
<dbReference type="GO" id="GO:0008168">
    <property type="term" value="F:methyltransferase activity"/>
    <property type="evidence" value="ECO:0007669"/>
    <property type="project" value="UniProtKB-KW"/>
</dbReference>
<keyword evidence="3" id="KW-0949">S-adenosyl-L-methionine</keyword>
<dbReference type="AlphaFoldDB" id="A0AAX3LL96"/>
<proteinExistence type="predicted"/>
<evidence type="ECO:0000259" key="4">
    <source>
        <dbReference type="Pfam" id="PF13649"/>
    </source>
</evidence>
<feature type="domain" description="Methyltransferase" evidence="4">
    <location>
        <begin position="51"/>
        <end position="143"/>
    </location>
</feature>
<dbReference type="SUPFAM" id="SSF53335">
    <property type="entry name" value="S-adenosyl-L-methionine-dependent methyltransferases"/>
    <property type="match status" value="1"/>
</dbReference>
<gene>
    <name evidence="5" type="ORF">PL336_09660</name>
</gene>
<dbReference type="EMBL" id="CP116423">
    <property type="protein sequence ID" value="WCE69073.1"/>
    <property type="molecule type" value="Genomic_DNA"/>
</dbReference>
<evidence type="ECO:0000313" key="5">
    <source>
        <dbReference type="EMBL" id="WCE69073.1"/>
    </source>
</evidence>
<evidence type="ECO:0000313" key="6">
    <source>
        <dbReference type="Proteomes" id="UP001210770"/>
    </source>
</evidence>
<dbReference type="PANTHER" id="PTHR43464">
    <property type="entry name" value="METHYLTRANSFERASE"/>
    <property type="match status" value="1"/>
</dbReference>
<dbReference type="Gene3D" id="3.40.50.150">
    <property type="entry name" value="Vaccinia Virus protein VP39"/>
    <property type="match status" value="1"/>
</dbReference>
<dbReference type="Proteomes" id="UP001210770">
    <property type="component" value="Chromosome"/>
</dbReference>
<keyword evidence="1 5" id="KW-0489">Methyltransferase</keyword>
<evidence type="ECO:0000256" key="1">
    <source>
        <dbReference type="ARBA" id="ARBA00022603"/>
    </source>
</evidence>
<organism evidence="5 6">
    <name type="scientific">Sulfitobacter faviae</name>
    <dbReference type="NCBI Taxonomy" id="1775881"/>
    <lineage>
        <taxon>Bacteria</taxon>
        <taxon>Pseudomonadati</taxon>
        <taxon>Pseudomonadota</taxon>
        <taxon>Alphaproteobacteria</taxon>
        <taxon>Rhodobacterales</taxon>
        <taxon>Roseobacteraceae</taxon>
        <taxon>Sulfitobacter</taxon>
    </lineage>
</organism>